<evidence type="ECO:0008006" key="7">
    <source>
        <dbReference type="Google" id="ProtNLM"/>
    </source>
</evidence>
<evidence type="ECO:0000256" key="1">
    <source>
        <dbReference type="ARBA" id="ARBA00007996"/>
    </source>
</evidence>
<organism evidence="5 6">
    <name type="scientific">Daphnia galeata</name>
    <dbReference type="NCBI Taxonomy" id="27404"/>
    <lineage>
        <taxon>Eukaryota</taxon>
        <taxon>Metazoa</taxon>
        <taxon>Ecdysozoa</taxon>
        <taxon>Arthropoda</taxon>
        <taxon>Crustacea</taxon>
        <taxon>Branchiopoda</taxon>
        <taxon>Diplostraca</taxon>
        <taxon>Cladocera</taxon>
        <taxon>Anomopoda</taxon>
        <taxon>Daphniidae</taxon>
        <taxon>Daphnia</taxon>
    </lineage>
</organism>
<dbReference type="PANTHER" id="PTHR10867">
    <property type="entry name" value="NNMT/PNMT/TEMT FAMILY MEMBER"/>
    <property type="match status" value="1"/>
</dbReference>
<keyword evidence="6" id="KW-1185">Reference proteome</keyword>
<gene>
    <name evidence="5" type="ORF">DGAL_LOCUS254</name>
</gene>
<keyword evidence="3" id="KW-0808">Transferase</keyword>
<evidence type="ECO:0000256" key="3">
    <source>
        <dbReference type="ARBA" id="ARBA00022679"/>
    </source>
</evidence>
<dbReference type="GO" id="GO:0008170">
    <property type="term" value="F:N-methyltransferase activity"/>
    <property type="evidence" value="ECO:0007669"/>
    <property type="project" value="TreeGrafter"/>
</dbReference>
<accession>A0A8J2R9Z0</accession>
<evidence type="ECO:0000256" key="4">
    <source>
        <dbReference type="ARBA" id="ARBA00022691"/>
    </source>
</evidence>
<sequence>MASKEENKTLGQVYQEEFQPDYYIKRYYSAIDAGNEFCLKNLHQFFEEECGQKKNTVGVAKKVLEVGSGPVPIYVISASHWSNSIVCSDFLEQNREKLIQWLSAGHEEDGTWLSYAHFVAQLESENADKESAFLVLDRVRHSVRSVIPCDVLQSDPLLGSTESPFDIIISVFCLECAVSSPKEYPNAISNVVQLLSPSGHLIMMGGLEGEHYCIRDRKIPRIKLTREMISSALEGVGCTIVTWHELPRHLRPPELPIDYTAMFFCVAKKMC</sequence>
<dbReference type="SUPFAM" id="SSF53335">
    <property type="entry name" value="S-adenosyl-L-methionine-dependent methyltransferases"/>
    <property type="match status" value="1"/>
</dbReference>
<dbReference type="GO" id="GO:0005829">
    <property type="term" value="C:cytosol"/>
    <property type="evidence" value="ECO:0007669"/>
    <property type="project" value="TreeGrafter"/>
</dbReference>
<dbReference type="PANTHER" id="PTHR10867:SF17">
    <property type="entry name" value="NICOTINAMIDE N-METHYLTRANSFERASE"/>
    <property type="match status" value="1"/>
</dbReference>
<dbReference type="GO" id="GO:0032259">
    <property type="term" value="P:methylation"/>
    <property type="evidence" value="ECO:0007669"/>
    <property type="project" value="UniProtKB-KW"/>
</dbReference>
<dbReference type="PROSITE" id="PS51681">
    <property type="entry name" value="SAM_MT_NNMT_PNMT_TEMT"/>
    <property type="match status" value="1"/>
</dbReference>
<comment type="caution">
    <text evidence="5">The sequence shown here is derived from an EMBL/GenBank/DDBJ whole genome shotgun (WGS) entry which is preliminary data.</text>
</comment>
<dbReference type="EMBL" id="CAKKLH010000001">
    <property type="protein sequence ID" value="CAH0098207.1"/>
    <property type="molecule type" value="Genomic_DNA"/>
</dbReference>
<protein>
    <recommendedName>
        <fullName evidence="7">Nicotinamide N-methyltransferase-like</fullName>
    </recommendedName>
</protein>
<dbReference type="Pfam" id="PF01234">
    <property type="entry name" value="NNMT_PNMT_TEMT"/>
    <property type="match status" value="1"/>
</dbReference>
<dbReference type="AlphaFoldDB" id="A0A8J2R9Z0"/>
<name>A0A8J2R9Z0_9CRUS</name>
<comment type="similarity">
    <text evidence="1">Belongs to the class I-like SAM-binding methyltransferase superfamily. NNMT/PNMT/TEMT family.</text>
</comment>
<evidence type="ECO:0000313" key="6">
    <source>
        <dbReference type="Proteomes" id="UP000789390"/>
    </source>
</evidence>
<keyword evidence="4" id="KW-0949">S-adenosyl-L-methionine</keyword>
<keyword evidence="2" id="KW-0489">Methyltransferase</keyword>
<dbReference type="InterPro" id="IPR029063">
    <property type="entry name" value="SAM-dependent_MTases_sf"/>
</dbReference>
<evidence type="ECO:0000256" key="2">
    <source>
        <dbReference type="ARBA" id="ARBA00022603"/>
    </source>
</evidence>
<proteinExistence type="inferred from homology"/>
<dbReference type="OrthoDB" id="6416275at2759"/>
<reference evidence="5" key="1">
    <citation type="submission" date="2021-11" db="EMBL/GenBank/DDBJ databases">
        <authorList>
            <person name="Schell T."/>
        </authorList>
    </citation>
    <scope>NUCLEOTIDE SEQUENCE</scope>
    <source>
        <strain evidence="5">M5</strain>
    </source>
</reference>
<evidence type="ECO:0000313" key="5">
    <source>
        <dbReference type="EMBL" id="CAH0098207.1"/>
    </source>
</evidence>
<dbReference type="InterPro" id="IPR000940">
    <property type="entry name" value="NNMT_TEMT_trans"/>
</dbReference>
<dbReference type="Gene3D" id="3.40.50.150">
    <property type="entry name" value="Vaccinia Virus protein VP39"/>
    <property type="match status" value="1"/>
</dbReference>
<dbReference type="Proteomes" id="UP000789390">
    <property type="component" value="Unassembled WGS sequence"/>
</dbReference>